<evidence type="ECO:0000313" key="4">
    <source>
        <dbReference type="EMBL" id="MBM6827476.1"/>
    </source>
</evidence>
<name>A0A938X1E9_9CLOT</name>
<keyword evidence="5" id="KW-1185">Reference proteome</keyword>
<dbReference type="Gene3D" id="1.10.357.40">
    <property type="entry name" value="YbiA-like"/>
    <property type="match status" value="1"/>
</dbReference>
<dbReference type="AlphaFoldDB" id="A0A938X1E9"/>
<dbReference type="InterPro" id="IPR012816">
    <property type="entry name" value="NADAR"/>
</dbReference>
<protein>
    <submittedName>
        <fullName evidence="4">NADAR family protein</fullName>
    </submittedName>
</protein>
<evidence type="ECO:0000256" key="2">
    <source>
        <dbReference type="ARBA" id="ARBA00000751"/>
    </source>
</evidence>
<comment type="catalytic activity">
    <reaction evidence="1">
        <text>5-amino-6-(5-phospho-D-ribosylamino)uracil + H2O = 5,6-diaminouracil + D-ribose 5-phosphate</text>
        <dbReference type="Rhea" id="RHEA:55020"/>
        <dbReference type="ChEBI" id="CHEBI:15377"/>
        <dbReference type="ChEBI" id="CHEBI:46252"/>
        <dbReference type="ChEBI" id="CHEBI:58453"/>
        <dbReference type="ChEBI" id="CHEBI:78346"/>
    </reaction>
</comment>
<reference evidence="4" key="1">
    <citation type="submission" date="2020-08" db="EMBL/GenBank/DDBJ databases">
        <authorList>
            <person name="Cejkova D."/>
            <person name="Kubasova T."/>
            <person name="Jahodarova E."/>
            <person name="Rychlik I."/>
        </authorList>
    </citation>
    <scope>NUCLEOTIDE SEQUENCE</scope>
    <source>
        <strain evidence="4">An420c</strain>
    </source>
</reference>
<evidence type="ECO:0000259" key="3">
    <source>
        <dbReference type="Pfam" id="PF08719"/>
    </source>
</evidence>
<evidence type="ECO:0000256" key="1">
    <source>
        <dbReference type="ARBA" id="ARBA00000022"/>
    </source>
</evidence>
<dbReference type="SUPFAM" id="SSF143990">
    <property type="entry name" value="YbiA-like"/>
    <property type="match status" value="1"/>
</dbReference>
<dbReference type="Pfam" id="PF08719">
    <property type="entry name" value="NADAR"/>
    <property type="match status" value="1"/>
</dbReference>
<dbReference type="EMBL" id="JACJLV010000037">
    <property type="protein sequence ID" value="MBM6827476.1"/>
    <property type="molecule type" value="Genomic_DNA"/>
</dbReference>
<organism evidence="4 5">
    <name type="scientific">Mordavella massiliensis</name>
    <dbReference type="NCBI Taxonomy" id="1871024"/>
    <lineage>
        <taxon>Bacteria</taxon>
        <taxon>Bacillati</taxon>
        <taxon>Bacillota</taxon>
        <taxon>Clostridia</taxon>
        <taxon>Eubacteriales</taxon>
        <taxon>Clostridiaceae</taxon>
        <taxon>Mordavella</taxon>
    </lineage>
</organism>
<evidence type="ECO:0000313" key="5">
    <source>
        <dbReference type="Proteomes" id="UP000713880"/>
    </source>
</evidence>
<comment type="caution">
    <text evidence="4">The sequence shown here is derived from an EMBL/GenBank/DDBJ whole genome shotgun (WGS) entry which is preliminary data.</text>
</comment>
<dbReference type="CDD" id="cd15457">
    <property type="entry name" value="NADAR"/>
    <property type="match status" value="1"/>
</dbReference>
<gene>
    <name evidence="4" type="ORF">H6A13_10290</name>
</gene>
<comment type="catalytic activity">
    <reaction evidence="2">
        <text>2,5-diamino-6-hydroxy-4-(5-phosphoribosylamino)-pyrimidine + H2O = 2,5,6-triamino-4-hydroxypyrimidine + D-ribose 5-phosphate</text>
        <dbReference type="Rhea" id="RHEA:23436"/>
        <dbReference type="ChEBI" id="CHEBI:15377"/>
        <dbReference type="ChEBI" id="CHEBI:58614"/>
        <dbReference type="ChEBI" id="CHEBI:78346"/>
        <dbReference type="ChEBI" id="CHEBI:137796"/>
    </reaction>
</comment>
<proteinExistence type="predicted"/>
<sequence>MKQTLSTIYTESSKISPAVQEAITEFRGDFFFLSNFYYAPITYMGQRYANNEAAFQAQKTRTPNKRREFTIQNLQHPRDAQRLGRHLQLREDWEEIKLEQMYNICMAKFFQHPDLREKLLQTCCCPLFEENTWGDRYWGTVNGYGENHLGIILMDIRAKLQNELVYHADMIV</sequence>
<dbReference type="Proteomes" id="UP000713880">
    <property type="component" value="Unassembled WGS sequence"/>
</dbReference>
<reference evidence="4" key="2">
    <citation type="journal article" date="2021" name="Sci. Rep.">
        <title>The distribution of antibiotic resistance genes in chicken gut microbiota commensals.</title>
        <authorList>
            <person name="Juricova H."/>
            <person name="Matiasovicova J."/>
            <person name="Kubasova T."/>
            <person name="Cejkova D."/>
            <person name="Rychlik I."/>
        </authorList>
    </citation>
    <scope>NUCLEOTIDE SEQUENCE</scope>
    <source>
        <strain evidence="4">An420c</strain>
    </source>
</reference>
<accession>A0A938X1E9</accession>
<feature type="domain" description="NADAR" evidence="3">
    <location>
        <begin position="30"/>
        <end position="161"/>
    </location>
</feature>
<dbReference type="InterPro" id="IPR037238">
    <property type="entry name" value="YbiA-like_sf"/>
</dbReference>